<accession>A0A3A3FXP1</accession>
<dbReference type="Proteomes" id="UP000266327">
    <property type="component" value="Unassembled WGS sequence"/>
</dbReference>
<dbReference type="PROSITE" id="PS51123">
    <property type="entry name" value="OMPA_2"/>
    <property type="match status" value="1"/>
</dbReference>
<comment type="subcellular location">
    <subcellularLocation>
        <location evidence="1">Cell outer membrane</location>
    </subcellularLocation>
</comment>
<feature type="chain" id="PRO_5017349728" evidence="5">
    <location>
        <begin position="39"/>
        <end position="221"/>
    </location>
</feature>
<dbReference type="OrthoDB" id="345640at2"/>
<dbReference type="PRINTS" id="PR01021">
    <property type="entry name" value="OMPADOMAIN"/>
</dbReference>
<keyword evidence="8" id="KW-1185">Reference proteome</keyword>
<evidence type="ECO:0000256" key="1">
    <source>
        <dbReference type="ARBA" id="ARBA00004442"/>
    </source>
</evidence>
<keyword evidence="3" id="KW-0998">Cell outer membrane</keyword>
<dbReference type="CDD" id="cd07185">
    <property type="entry name" value="OmpA_C-like"/>
    <property type="match status" value="1"/>
</dbReference>
<dbReference type="EMBL" id="QYUQ01000002">
    <property type="protein sequence ID" value="RJG00474.1"/>
    <property type="molecule type" value="Genomic_DNA"/>
</dbReference>
<dbReference type="PANTHER" id="PTHR30329:SF21">
    <property type="entry name" value="LIPOPROTEIN YIAD-RELATED"/>
    <property type="match status" value="1"/>
</dbReference>
<dbReference type="InterPro" id="IPR050330">
    <property type="entry name" value="Bact_OuterMem_StrucFunc"/>
</dbReference>
<dbReference type="RefSeq" id="WP_119783928.1">
    <property type="nucleotide sequence ID" value="NZ_QYUQ01000002.1"/>
</dbReference>
<feature type="domain" description="OmpA-like" evidence="6">
    <location>
        <begin position="106"/>
        <end position="221"/>
    </location>
</feature>
<gene>
    <name evidence="7" type="ORF">D3878_01840</name>
</gene>
<keyword evidence="5" id="KW-0732">Signal</keyword>
<evidence type="ECO:0000259" key="6">
    <source>
        <dbReference type="PROSITE" id="PS51123"/>
    </source>
</evidence>
<keyword evidence="2 4" id="KW-0472">Membrane</keyword>
<comment type="caution">
    <text evidence="7">The sequence shown here is derived from an EMBL/GenBank/DDBJ whole genome shotgun (WGS) entry which is preliminary data.</text>
</comment>
<dbReference type="InterPro" id="IPR036737">
    <property type="entry name" value="OmpA-like_sf"/>
</dbReference>
<evidence type="ECO:0000256" key="4">
    <source>
        <dbReference type="PROSITE-ProRule" id="PRU00473"/>
    </source>
</evidence>
<name>A0A3A3FXP1_9BURK</name>
<evidence type="ECO:0000313" key="8">
    <source>
        <dbReference type="Proteomes" id="UP000266327"/>
    </source>
</evidence>
<protein>
    <submittedName>
        <fullName evidence="7">OmpA family protein</fullName>
    </submittedName>
</protein>
<dbReference type="AlphaFoldDB" id="A0A3A3FXP1"/>
<evidence type="ECO:0000313" key="7">
    <source>
        <dbReference type="EMBL" id="RJG00474.1"/>
    </source>
</evidence>
<dbReference type="InterPro" id="IPR006665">
    <property type="entry name" value="OmpA-like"/>
</dbReference>
<proteinExistence type="predicted"/>
<dbReference type="GO" id="GO:0009279">
    <property type="term" value="C:cell outer membrane"/>
    <property type="evidence" value="ECO:0007669"/>
    <property type="project" value="UniProtKB-SubCell"/>
</dbReference>
<dbReference type="Pfam" id="PF00691">
    <property type="entry name" value="OmpA"/>
    <property type="match status" value="1"/>
</dbReference>
<dbReference type="PANTHER" id="PTHR30329">
    <property type="entry name" value="STATOR ELEMENT OF FLAGELLAR MOTOR COMPLEX"/>
    <property type="match status" value="1"/>
</dbReference>
<reference evidence="8" key="1">
    <citation type="submission" date="2018-09" db="EMBL/GenBank/DDBJ databases">
        <authorList>
            <person name="Zhu H."/>
        </authorList>
    </citation>
    <scope>NUCLEOTIDE SEQUENCE [LARGE SCALE GENOMIC DNA]</scope>
    <source>
        <strain evidence="8">K1S02-23</strain>
    </source>
</reference>
<dbReference type="Gene3D" id="3.30.1330.60">
    <property type="entry name" value="OmpA-like domain"/>
    <property type="match status" value="1"/>
</dbReference>
<evidence type="ECO:0000256" key="2">
    <source>
        <dbReference type="ARBA" id="ARBA00023136"/>
    </source>
</evidence>
<evidence type="ECO:0000256" key="3">
    <source>
        <dbReference type="ARBA" id="ARBA00023237"/>
    </source>
</evidence>
<organism evidence="7 8">
    <name type="scientific">Noviherbaspirillum sedimenti</name>
    <dbReference type="NCBI Taxonomy" id="2320865"/>
    <lineage>
        <taxon>Bacteria</taxon>
        <taxon>Pseudomonadati</taxon>
        <taxon>Pseudomonadota</taxon>
        <taxon>Betaproteobacteria</taxon>
        <taxon>Burkholderiales</taxon>
        <taxon>Oxalobacteraceae</taxon>
        <taxon>Noviherbaspirillum</taxon>
    </lineage>
</organism>
<feature type="signal peptide" evidence="5">
    <location>
        <begin position="1"/>
        <end position="38"/>
    </location>
</feature>
<dbReference type="InterPro" id="IPR006664">
    <property type="entry name" value="OMP_bac"/>
</dbReference>
<evidence type="ECO:0000256" key="5">
    <source>
        <dbReference type="SAM" id="SignalP"/>
    </source>
</evidence>
<dbReference type="SUPFAM" id="SSF103088">
    <property type="entry name" value="OmpA-like"/>
    <property type="match status" value="1"/>
</dbReference>
<sequence length="221" mass="23958">MHSPSMPPRAGFRFLPRRIGTLAAMMATLALPSLPAHAQSRLDAPSAQELIEALAKPMPDGQAPARRTRALIRPDAKLPDATTALCDTPGNALAGTRGAGKTRALYVTDAPKVDLNVRFALDSSKLSADAEQMLDALGQALKSPELRTETFVIAGHTDRQGNGDYNKRLSCERAAAVGDYLAKRHGIARERLVILGFGFDRLLNPDQADDEINRRVEVRRN</sequence>